<dbReference type="EMBL" id="CAKLPZ010000001">
    <property type="protein sequence ID" value="CAH0999475.1"/>
    <property type="molecule type" value="Genomic_DNA"/>
</dbReference>
<feature type="domain" description="Glycosyl transferase family 28 C-terminal" evidence="1">
    <location>
        <begin position="250"/>
        <end position="325"/>
    </location>
</feature>
<evidence type="ECO:0000259" key="1">
    <source>
        <dbReference type="Pfam" id="PF04101"/>
    </source>
</evidence>
<evidence type="ECO:0000313" key="2">
    <source>
        <dbReference type="EMBL" id="CAH0999475.1"/>
    </source>
</evidence>
<dbReference type="Proteomes" id="UP000837803">
    <property type="component" value="Unassembled WGS sequence"/>
</dbReference>
<name>A0ABM9AXT3_9BACT</name>
<gene>
    <name evidence="2" type="ORF">LEM8419_00775</name>
</gene>
<comment type="caution">
    <text evidence="2">The sequence shown here is derived from an EMBL/GenBank/DDBJ whole genome shotgun (WGS) entry which is preliminary data.</text>
</comment>
<evidence type="ECO:0000313" key="3">
    <source>
        <dbReference type="Proteomes" id="UP000837803"/>
    </source>
</evidence>
<dbReference type="InterPro" id="IPR007235">
    <property type="entry name" value="Glyco_trans_28_C"/>
</dbReference>
<protein>
    <recommendedName>
        <fullName evidence="1">Glycosyl transferase family 28 C-terminal domain-containing protein</fullName>
    </recommendedName>
</protein>
<dbReference type="Gene3D" id="3.40.50.2000">
    <property type="entry name" value="Glycogen Phosphorylase B"/>
    <property type="match status" value="1"/>
</dbReference>
<sequence>MSSPELAPVAFYVHHHGSGHATRTKLLAERWVTAAPIHVFTSAPDYFHGWRGGQVHVLPADVSTTRDPAADMLQHKVLHYAPIGLPGVQQRMAMLAQWIAVHQPALFIVDLSVEIALFVRLCGCRVALVRLHGHRDDPAHVAAFQLADHLIAPFPAALDDAHTPGWVREKTTYLGTFSRYDERRETKVQCRRQLQLAIDQQIVTVVNGAGGASIAIGEVQGTWKEIARKCPDWLFLLVGRVGELIDPPANLHCIGFTPDTFPYLKAADVVVGSGGTNTMMEVGAARVPFLSQPEPRPFSEQQAKMEALERLGLTRIVPPTTLPTTWPALLTQALRMDLSAWDQLPALPENILLG</sequence>
<dbReference type="RefSeq" id="WP_238749656.1">
    <property type="nucleotide sequence ID" value="NZ_CAKLPZ010000001.1"/>
</dbReference>
<organism evidence="2 3">
    <name type="scientific">Neolewinella maritima</name>
    <dbReference type="NCBI Taxonomy" id="1383882"/>
    <lineage>
        <taxon>Bacteria</taxon>
        <taxon>Pseudomonadati</taxon>
        <taxon>Bacteroidota</taxon>
        <taxon>Saprospiria</taxon>
        <taxon>Saprospirales</taxon>
        <taxon>Lewinellaceae</taxon>
        <taxon>Neolewinella</taxon>
    </lineage>
</organism>
<accession>A0ABM9AXT3</accession>
<reference evidence="2" key="1">
    <citation type="submission" date="2021-12" db="EMBL/GenBank/DDBJ databases">
        <authorList>
            <person name="Rodrigo-Torres L."/>
            <person name="Arahal R. D."/>
            <person name="Lucena T."/>
        </authorList>
    </citation>
    <scope>NUCLEOTIDE SEQUENCE</scope>
    <source>
        <strain evidence="2">CECT 8419</strain>
    </source>
</reference>
<dbReference type="SUPFAM" id="SSF53756">
    <property type="entry name" value="UDP-Glycosyltransferase/glycogen phosphorylase"/>
    <property type="match status" value="1"/>
</dbReference>
<keyword evidence="3" id="KW-1185">Reference proteome</keyword>
<proteinExistence type="predicted"/>
<dbReference type="PANTHER" id="PTHR21015:SF22">
    <property type="entry name" value="GLYCOSYLTRANSFERASE"/>
    <property type="match status" value="1"/>
</dbReference>
<dbReference type="Pfam" id="PF04101">
    <property type="entry name" value="Glyco_tran_28_C"/>
    <property type="match status" value="1"/>
</dbReference>
<dbReference type="PANTHER" id="PTHR21015">
    <property type="entry name" value="UDP-N-ACETYLGLUCOSAMINE--N-ACETYLMURAMYL-(PENTAPEPTIDE) PYROPHOSPHORYL-UNDECAPRENOL N-ACETYLGLUCOSAMINE TRANSFERASE 1"/>
    <property type="match status" value="1"/>
</dbReference>